<protein>
    <submittedName>
        <fullName evidence="1">Uncharacterized protein</fullName>
    </submittedName>
</protein>
<name>A0A0F9K031_9ZZZZ</name>
<gene>
    <name evidence="1" type="ORF">LCGC14_1390590</name>
</gene>
<proteinExistence type="predicted"/>
<organism evidence="1">
    <name type="scientific">marine sediment metagenome</name>
    <dbReference type="NCBI Taxonomy" id="412755"/>
    <lineage>
        <taxon>unclassified sequences</taxon>
        <taxon>metagenomes</taxon>
        <taxon>ecological metagenomes</taxon>
    </lineage>
</organism>
<sequence length="454" mass="53001">PADDYDMYEWLTLSVLATDQIHRLFRRQTISDSDTNFFLQRVGWRDEDIGFVKELGWLLPNPMLMVQGELQQEKPYDQIIQSISRADIHPDFAETYLDAVLTKPATIDLIANELRQDPELSDIERKLIKIGIHPDYVNVYKTLAYPIPPIADLVTMAVREAFTPSIAARFGQYEDFPEDFERYAMQKGVSSEWAKRYWAAHWALPSATQGFSMLHRRIISESELNMLLRALDVMPFWRDKLVKVAYRPLTRVDVRRMYKEGVLDVSQVYSAYLDHGYSDENAKAMTDFTVQYVLTQQTKFTTRDVISAYSKRMINASVARSLLQTLGVRSANVSFIISTADYKREWEFTDERIKGIRNLYRRKVYDDNKARGELLRLNIATDQVDVLMQQWYYEVKDEPTQTFTTAQTLKFMTMGLITKARGKQELTELGYDDFHINIYLKSLTWKPPEESKEQ</sequence>
<dbReference type="AlphaFoldDB" id="A0A0F9K031"/>
<feature type="non-terminal residue" evidence="1">
    <location>
        <position position="1"/>
    </location>
</feature>
<accession>A0A0F9K031</accession>
<evidence type="ECO:0000313" key="1">
    <source>
        <dbReference type="EMBL" id="KKM75399.1"/>
    </source>
</evidence>
<dbReference type="EMBL" id="LAZR01008983">
    <property type="protein sequence ID" value="KKM75399.1"/>
    <property type="molecule type" value="Genomic_DNA"/>
</dbReference>
<comment type="caution">
    <text evidence="1">The sequence shown here is derived from an EMBL/GenBank/DDBJ whole genome shotgun (WGS) entry which is preliminary data.</text>
</comment>
<reference evidence="1" key="1">
    <citation type="journal article" date="2015" name="Nature">
        <title>Complex archaea that bridge the gap between prokaryotes and eukaryotes.</title>
        <authorList>
            <person name="Spang A."/>
            <person name="Saw J.H."/>
            <person name="Jorgensen S.L."/>
            <person name="Zaremba-Niedzwiedzka K."/>
            <person name="Martijn J."/>
            <person name="Lind A.E."/>
            <person name="van Eijk R."/>
            <person name="Schleper C."/>
            <person name="Guy L."/>
            <person name="Ettema T.J."/>
        </authorList>
    </citation>
    <scope>NUCLEOTIDE SEQUENCE</scope>
</reference>